<sequence length="89" mass="9607">ERHNLKSLKVLMAGGSVVKAQLYEFVPEKVKKGIPFASAFGATEILGSSFVLETTIPVYKGEIPARSLGVAIQTVDDNGNILLISKIYE</sequence>
<proteinExistence type="predicted"/>
<dbReference type="SUPFAM" id="SSF56801">
    <property type="entry name" value="Acetyl-CoA synthetase-like"/>
    <property type="match status" value="1"/>
</dbReference>
<dbReference type="PANTHER" id="PTHR42921:SF1">
    <property type="entry name" value="ACETOACETYL-COA SYNTHETASE"/>
    <property type="match status" value="1"/>
</dbReference>
<dbReference type="InterPro" id="IPR042099">
    <property type="entry name" value="ANL_N_sf"/>
</dbReference>
<dbReference type="EMBL" id="BMAW01015718">
    <property type="protein sequence ID" value="GFT45233.1"/>
    <property type="molecule type" value="Genomic_DNA"/>
</dbReference>
<organism evidence="1 2">
    <name type="scientific">Nephila pilipes</name>
    <name type="common">Giant wood spider</name>
    <name type="synonym">Nephila maculata</name>
    <dbReference type="NCBI Taxonomy" id="299642"/>
    <lineage>
        <taxon>Eukaryota</taxon>
        <taxon>Metazoa</taxon>
        <taxon>Ecdysozoa</taxon>
        <taxon>Arthropoda</taxon>
        <taxon>Chelicerata</taxon>
        <taxon>Arachnida</taxon>
        <taxon>Araneae</taxon>
        <taxon>Araneomorphae</taxon>
        <taxon>Entelegynae</taxon>
        <taxon>Araneoidea</taxon>
        <taxon>Nephilidae</taxon>
        <taxon>Nephila</taxon>
    </lineage>
</organism>
<keyword evidence="2" id="KW-1185">Reference proteome</keyword>
<comment type="caution">
    <text evidence="1">The sequence shown here is derived from an EMBL/GenBank/DDBJ whole genome shotgun (WGS) entry which is preliminary data.</text>
</comment>
<evidence type="ECO:0000313" key="1">
    <source>
        <dbReference type="EMBL" id="GFT45233.1"/>
    </source>
</evidence>
<evidence type="ECO:0000313" key="2">
    <source>
        <dbReference type="Proteomes" id="UP000887013"/>
    </source>
</evidence>
<protein>
    <submittedName>
        <fullName evidence="1">Acetoacetyl-CoA synthetase</fullName>
    </submittedName>
</protein>
<dbReference type="AlphaFoldDB" id="A0A8X6TQL0"/>
<dbReference type="PANTHER" id="PTHR42921">
    <property type="entry name" value="ACETOACETYL-COA SYNTHETASE"/>
    <property type="match status" value="1"/>
</dbReference>
<name>A0A8X6TQL0_NEPPI</name>
<feature type="non-terminal residue" evidence="1">
    <location>
        <position position="1"/>
    </location>
</feature>
<dbReference type="Gene3D" id="3.40.50.12780">
    <property type="entry name" value="N-terminal domain of ligase-like"/>
    <property type="match status" value="1"/>
</dbReference>
<dbReference type="Proteomes" id="UP000887013">
    <property type="component" value="Unassembled WGS sequence"/>
</dbReference>
<dbReference type="OrthoDB" id="6434320at2759"/>
<gene>
    <name evidence="1" type="primary">AACS_54</name>
    <name evidence="1" type="ORF">NPIL_515191</name>
</gene>
<reference evidence="1" key="1">
    <citation type="submission" date="2020-08" db="EMBL/GenBank/DDBJ databases">
        <title>Multicomponent nature underlies the extraordinary mechanical properties of spider dragline silk.</title>
        <authorList>
            <person name="Kono N."/>
            <person name="Nakamura H."/>
            <person name="Mori M."/>
            <person name="Yoshida Y."/>
            <person name="Ohtoshi R."/>
            <person name="Malay A.D."/>
            <person name="Moran D.A.P."/>
            <person name="Tomita M."/>
            <person name="Numata K."/>
            <person name="Arakawa K."/>
        </authorList>
    </citation>
    <scope>NUCLEOTIDE SEQUENCE</scope>
</reference>
<accession>A0A8X6TQL0</accession>
<dbReference type="GO" id="GO:0030729">
    <property type="term" value="F:acetoacetate-CoA ligase activity"/>
    <property type="evidence" value="ECO:0007669"/>
    <property type="project" value="TreeGrafter"/>
</dbReference>